<dbReference type="GO" id="GO:0000981">
    <property type="term" value="F:DNA-binding transcription factor activity, RNA polymerase II-specific"/>
    <property type="evidence" value="ECO:0007669"/>
    <property type="project" value="InterPro"/>
</dbReference>
<dbReference type="SMART" id="SM00066">
    <property type="entry name" value="GAL4"/>
    <property type="match status" value="1"/>
</dbReference>
<feature type="domain" description="Zn(2)-C6 fungal-type" evidence="7">
    <location>
        <begin position="16"/>
        <end position="46"/>
    </location>
</feature>
<keyword evidence="4" id="KW-0804">Transcription</keyword>
<feature type="compositionally biased region" description="Polar residues" evidence="6">
    <location>
        <begin position="68"/>
        <end position="96"/>
    </location>
</feature>
<dbReference type="Gene3D" id="4.10.240.10">
    <property type="entry name" value="Zn(2)-C6 fungal-type DNA-binding domain"/>
    <property type="match status" value="1"/>
</dbReference>
<dbReference type="PROSITE" id="PS50048">
    <property type="entry name" value="ZN2_CY6_FUNGAL_2"/>
    <property type="match status" value="1"/>
</dbReference>
<evidence type="ECO:0000256" key="6">
    <source>
        <dbReference type="SAM" id="MobiDB-lite"/>
    </source>
</evidence>
<sequence>MAMTSFHSRTRRPHKSCIQCAKAKRKCDKTSPSCLRCREREVRCEYLSRLIPRGGSDTPELEQDNSDRASSTTSMLLDTRTSPTHGPSASLGSTASEPLHAIITDVTENTLNSRWFLSPESWIHQHSWMMPQYYNLPVSEKSLSNFTTKLKRWVDDWVRDEHSPIMHRLTYEDYTPECVEDAYTSLAAYNAASPGAKQTALRVMDSRVNKLLMSQTHDEDVDGISSAFLLDTPAHLARTQALFIYQLVRLFDGDIRARAQAESHMETLDRWAGQMVESAQLDCTAAAMVTSTVHNGNMTTTTEALAATSVDEMGLSIPVTLQATPTASPSSTNNNLNPTFQALNHDSPSTTAAIPPTTNMTTTTPPPMTNNMNPFSLPPGPCPPPPPLLHKAWLLSESIRRIYVASITLRAVYTTLRQGWSNCPGAMAYTAQSGLWDARECYAWARVLWRGGGGGSGGGGGGGGGEQGQGQGGGAVPGEVDEFAVAVAEIYCGVERVERWVFEKGG</sequence>
<dbReference type="CDD" id="cd00067">
    <property type="entry name" value="GAL4"/>
    <property type="match status" value="1"/>
</dbReference>
<protein>
    <recommendedName>
        <fullName evidence="7">Zn(2)-C6 fungal-type domain-containing protein</fullName>
    </recommendedName>
</protein>
<evidence type="ECO:0000259" key="7">
    <source>
        <dbReference type="PROSITE" id="PS50048"/>
    </source>
</evidence>
<dbReference type="AlphaFoldDB" id="A0AAN6PW25"/>
<dbReference type="PANTHER" id="PTHR47660">
    <property type="entry name" value="TRANSCRIPTION FACTOR WITH C2H2 AND ZN(2)-CYS(6) DNA BINDING DOMAIN (EUROFUNG)-RELATED-RELATED"/>
    <property type="match status" value="1"/>
</dbReference>
<keyword evidence="1" id="KW-0479">Metal-binding</keyword>
<keyword evidence="5" id="KW-0539">Nucleus</keyword>
<name>A0AAN6PW25_9PEZI</name>
<proteinExistence type="predicted"/>
<keyword evidence="2" id="KW-0862">Zinc</keyword>
<keyword evidence="3" id="KW-0805">Transcription regulation</keyword>
<evidence type="ECO:0000256" key="2">
    <source>
        <dbReference type="ARBA" id="ARBA00022833"/>
    </source>
</evidence>
<evidence type="ECO:0000256" key="3">
    <source>
        <dbReference type="ARBA" id="ARBA00023015"/>
    </source>
</evidence>
<dbReference type="EMBL" id="MU863654">
    <property type="protein sequence ID" value="KAK4098853.1"/>
    <property type="molecule type" value="Genomic_DNA"/>
</dbReference>
<evidence type="ECO:0000256" key="5">
    <source>
        <dbReference type="ARBA" id="ARBA00023242"/>
    </source>
</evidence>
<accession>A0AAN6PW25</accession>
<dbReference type="GO" id="GO:0008270">
    <property type="term" value="F:zinc ion binding"/>
    <property type="evidence" value="ECO:0007669"/>
    <property type="project" value="InterPro"/>
</dbReference>
<dbReference type="Pfam" id="PF00172">
    <property type="entry name" value="Zn_clus"/>
    <property type="match status" value="1"/>
</dbReference>
<reference evidence="8" key="1">
    <citation type="journal article" date="2023" name="Mol. Phylogenet. Evol.">
        <title>Genome-scale phylogeny and comparative genomics of the fungal order Sordariales.</title>
        <authorList>
            <person name="Hensen N."/>
            <person name="Bonometti L."/>
            <person name="Westerberg I."/>
            <person name="Brannstrom I.O."/>
            <person name="Guillou S."/>
            <person name="Cros-Aarteil S."/>
            <person name="Calhoun S."/>
            <person name="Haridas S."/>
            <person name="Kuo A."/>
            <person name="Mondo S."/>
            <person name="Pangilinan J."/>
            <person name="Riley R."/>
            <person name="LaButti K."/>
            <person name="Andreopoulos B."/>
            <person name="Lipzen A."/>
            <person name="Chen C."/>
            <person name="Yan M."/>
            <person name="Daum C."/>
            <person name="Ng V."/>
            <person name="Clum A."/>
            <person name="Steindorff A."/>
            <person name="Ohm R.A."/>
            <person name="Martin F."/>
            <person name="Silar P."/>
            <person name="Natvig D.O."/>
            <person name="Lalanne C."/>
            <person name="Gautier V."/>
            <person name="Ament-Velasquez S.L."/>
            <person name="Kruys A."/>
            <person name="Hutchinson M.I."/>
            <person name="Powell A.J."/>
            <person name="Barry K."/>
            <person name="Miller A.N."/>
            <person name="Grigoriev I.V."/>
            <person name="Debuchy R."/>
            <person name="Gladieux P."/>
            <person name="Hiltunen Thoren M."/>
            <person name="Johannesson H."/>
        </authorList>
    </citation>
    <scope>NUCLEOTIDE SEQUENCE</scope>
    <source>
        <strain evidence="8">CBS 757.83</strain>
    </source>
</reference>
<dbReference type="PROSITE" id="PS00463">
    <property type="entry name" value="ZN2_CY6_FUNGAL_1"/>
    <property type="match status" value="1"/>
</dbReference>
<feature type="region of interest" description="Disordered" evidence="6">
    <location>
        <begin position="55"/>
        <end position="96"/>
    </location>
</feature>
<dbReference type="Proteomes" id="UP001305647">
    <property type="component" value="Unassembled WGS sequence"/>
</dbReference>
<evidence type="ECO:0000313" key="9">
    <source>
        <dbReference type="Proteomes" id="UP001305647"/>
    </source>
</evidence>
<dbReference type="InterPro" id="IPR001138">
    <property type="entry name" value="Zn2Cys6_DnaBD"/>
</dbReference>
<dbReference type="PRINTS" id="PR00755">
    <property type="entry name" value="AFLATOXINBRP"/>
</dbReference>
<dbReference type="InterPro" id="IPR036864">
    <property type="entry name" value="Zn2-C6_fun-type_DNA-bd_sf"/>
</dbReference>
<gene>
    <name evidence="8" type="ORF">N658DRAFT_568434</name>
</gene>
<comment type="caution">
    <text evidence="8">The sequence shown here is derived from an EMBL/GenBank/DDBJ whole genome shotgun (WGS) entry which is preliminary data.</text>
</comment>
<keyword evidence="9" id="KW-1185">Reference proteome</keyword>
<reference evidence="8" key="2">
    <citation type="submission" date="2023-05" db="EMBL/GenBank/DDBJ databases">
        <authorList>
            <consortium name="Lawrence Berkeley National Laboratory"/>
            <person name="Steindorff A."/>
            <person name="Hensen N."/>
            <person name="Bonometti L."/>
            <person name="Westerberg I."/>
            <person name="Brannstrom I.O."/>
            <person name="Guillou S."/>
            <person name="Cros-Aarteil S."/>
            <person name="Calhoun S."/>
            <person name="Haridas S."/>
            <person name="Kuo A."/>
            <person name="Mondo S."/>
            <person name="Pangilinan J."/>
            <person name="Riley R."/>
            <person name="Labutti K."/>
            <person name="Andreopoulos B."/>
            <person name="Lipzen A."/>
            <person name="Chen C."/>
            <person name="Yanf M."/>
            <person name="Daum C."/>
            <person name="Ng V."/>
            <person name="Clum A."/>
            <person name="Ohm R."/>
            <person name="Martin F."/>
            <person name="Silar P."/>
            <person name="Natvig D."/>
            <person name="Lalanne C."/>
            <person name="Gautier V."/>
            <person name="Ament-Velasquez S.L."/>
            <person name="Kruys A."/>
            <person name="Hutchinson M.I."/>
            <person name="Powell A.J."/>
            <person name="Barry K."/>
            <person name="Miller A.N."/>
            <person name="Grigoriev I.V."/>
            <person name="Debuchy R."/>
            <person name="Gladieux P."/>
            <person name="Thoren M.H."/>
            <person name="Johannesson H."/>
        </authorList>
    </citation>
    <scope>NUCLEOTIDE SEQUENCE</scope>
    <source>
        <strain evidence="8">CBS 757.83</strain>
    </source>
</reference>
<dbReference type="SUPFAM" id="SSF57701">
    <property type="entry name" value="Zn2/Cys6 DNA-binding domain"/>
    <property type="match status" value="1"/>
</dbReference>
<evidence type="ECO:0000313" key="8">
    <source>
        <dbReference type="EMBL" id="KAK4098853.1"/>
    </source>
</evidence>
<evidence type="ECO:0000256" key="1">
    <source>
        <dbReference type="ARBA" id="ARBA00022723"/>
    </source>
</evidence>
<feature type="region of interest" description="Disordered" evidence="6">
    <location>
        <begin position="348"/>
        <end position="367"/>
    </location>
</feature>
<feature type="region of interest" description="Disordered" evidence="6">
    <location>
        <begin position="455"/>
        <end position="475"/>
    </location>
</feature>
<evidence type="ECO:0000256" key="4">
    <source>
        <dbReference type="ARBA" id="ARBA00023163"/>
    </source>
</evidence>
<organism evidence="8 9">
    <name type="scientific">Parathielavia hyrcaniae</name>
    <dbReference type="NCBI Taxonomy" id="113614"/>
    <lineage>
        <taxon>Eukaryota</taxon>
        <taxon>Fungi</taxon>
        <taxon>Dikarya</taxon>
        <taxon>Ascomycota</taxon>
        <taxon>Pezizomycotina</taxon>
        <taxon>Sordariomycetes</taxon>
        <taxon>Sordariomycetidae</taxon>
        <taxon>Sordariales</taxon>
        <taxon>Chaetomiaceae</taxon>
        <taxon>Parathielavia</taxon>
    </lineage>
</organism>